<protein>
    <submittedName>
        <fullName evidence="1">4982_t:CDS:1</fullName>
    </submittedName>
</protein>
<reference evidence="1" key="1">
    <citation type="submission" date="2021-06" db="EMBL/GenBank/DDBJ databases">
        <authorList>
            <person name="Kallberg Y."/>
            <person name="Tangrot J."/>
            <person name="Rosling A."/>
        </authorList>
    </citation>
    <scope>NUCLEOTIDE SEQUENCE</scope>
    <source>
        <strain evidence="1">IL203A</strain>
    </source>
</reference>
<proteinExistence type="predicted"/>
<evidence type="ECO:0000313" key="2">
    <source>
        <dbReference type="Proteomes" id="UP000789702"/>
    </source>
</evidence>
<organism evidence="1 2">
    <name type="scientific">Dentiscutata heterogama</name>
    <dbReference type="NCBI Taxonomy" id="1316150"/>
    <lineage>
        <taxon>Eukaryota</taxon>
        <taxon>Fungi</taxon>
        <taxon>Fungi incertae sedis</taxon>
        <taxon>Mucoromycota</taxon>
        <taxon>Glomeromycotina</taxon>
        <taxon>Glomeromycetes</taxon>
        <taxon>Diversisporales</taxon>
        <taxon>Gigasporaceae</taxon>
        <taxon>Dentiscutata</taxon>
    </lineage>
</organism>
<feature type="non-terminal residue" evidence="1">
    <location>
        <position position="1"/>
    </location>
</feature>
<comment type="caution">
    <text evidence="1">The sequence shown here is derived from an EMBL/GenBank/DDBJ whole genome shotgun (WGS) entry which is preliminary data.</text>
</comment>
<dbReference type="Proteomes" id="UP000789702">
    <property type="component" value="Unassembled WGS sequence"/>
</dbReference>
<evidence type="ECO:0000313" key="1">
    <source>
        <dbReference type="EMBL" id="CAG8708407.1"/>
    </source>
</evidence>
<dbReference type="EMBL" id="CAJVPU010028774">
    <property type="protein sequence ID" value="CAG8708407.1"/>
    <property type="molecule type" value="Genomic_DNA"/>
</dbReference>
<keyword evidence="2" id="KW-1185">Reference proteome</keyword>
<name>A0ACA9PFN1_9GLOM</name>
<gene>
    <name evidence="1" type="ORF">DHETER_LOCUS12125</name>
</gene>
<accession>A0ACA9PFN1</accession>
<sequence length="74" mass="7441">GALLKREGVDDKQKQRGENPKQKRDENKVGLVKRISPAEAIPLAVLPIGALGGLGGFGGLGLTGLGLGLGGVAI</sequence>